<feature type="domain" description="Sulfotransferase" evidence="3">
    <location>
        <begin position="39"/>
        <end position="255"/>
    </location>
</feature>
<dbReference type="KEGG" id="lak:106172888"/>
<evidence type="ECO:0000259" key="3">
    <source>
        <dbReference type="Pfam" id="PF00685"/>
    </source>
</evidence>
<evidence type="ECO:0000313" key="4">
    <source>
        <dbReference type="Proteomes" id="UP000085678"/>
    </source>
</evidence>
<proteinExistence type="inferred from homology"/>
<evidence type="ECO:0000256" key="2">
    <source>
        <dbReference type="ARBA" id="ARBA00022679"/>
    </source>
</evidence>
<name>A0A1S3JH95_LINAN</name>
<accession>A0A1S3JH95</accession>
<gene>
    <name evidence="5" type="primary">LOC106172888</name>
</gene>
<sequence>MDSEGNGLAAVEVKGVHLPLFPLVESNINNIDKFHARGDDVLIVNWPKSGTHWVYEVVKLLMTGREELTDSIKEGTMFPEACAVESLEKLPSPRILDTHVPLKLFPDEALKKSMIIYILRNPKDAFVSGYHHRKNLKGGTSYCGTWNGYFDLTIDENACSHQLHFSLARRLLFVHTQDLKKEVRRVAEFLGYPKSEEVYDNVTKKCSFGHMKKAKKEPKFFWKPGDSMYRKGIVGDWKNHFTVAQNEKFNAIFNEMRNKLRVSVDFEL</sequence>
<dbReference type="OrthoDB" id="6048410at2759"/>
<dbReference type="AlphaFoldDB" id="A0A1S3JH95"/>
<keyword evidence="2" id="KW-0808">Transferase</keyword>
<reference evidence="5" key="1">
    <citation type="submission" date="2025-08" db="UniProtKB">
        <authorList>
            <consortium name="RefSeq"/>
        </authorList>
    </citation>
    <scope>IDENTIFICATION</scope>
    <source>
        <tissue evidence="5">Gonads</tissue>
    </source>
</reference>
<keyword evidence="4" id="KW-1185">Reference proteome</keyword>
<dbReference type="Gene3D" id="3.40.50.300">
    <property type="entry name" value="P-loop containing nucleotide triphosphate hydrolases"/>
    <property type="match status" value="1"/>
</dbReference>
<dbReference type="InParanoid" id="A0A1S3JH95"/>
<comment type="similarity">
    <text evidence="1">Belongs to the sulfotransferase 1 family.</text>
</comment>
<dbReference type="InterPro" id="IPR000863">
    <property type="entry name" value="Sulfotransferase_dom"/>
</dbReference>
<dbReference type="InterPro" id="IPR027417">
    <property type="entry name" value="P-loop_NTPase"/>
</dbReference>
<evidence type="ECO:0000313" key="5">
    <source>
        <dbReference type="RefSeq" id="XP_013409269.1"/>
    </source>
</evidence>
<evidence type="ECO:0000256" key="1">
    <source>
        <dbReference type="ARBA" id="ARBA00005771"/>
    </source>
</evidence>
<dbReference type="GO" id="GO:0008146">
    <property type="term" value="F:sulfotransferase activity"/>
    <property type="evidence" value="ECO:0007669"/>
    <property type="project" value="InterPro"/>
</dbReference>
<organism evidence="4 5">
    <name type="scientific">Lingula anatina</name>
    <name type="common">Brachiopod</name>
    <name type="synonym">Lingula unguis</name>
    <dbReference type="NCBI Taxonomy" id="7574"/>
    <lineage>
        <taxon>Eukaryota</taxon>
        <taxon>Metazoa</taxon>
        <taxon>Spiralia</taxon>
        <taxon>Lophotrochozoa</taxon>
        <taxon>Brachiopoda</taxon>
        <taxon>Linguliformea</taxon>
        <taxon>Lingulata</taxon>
        <taxon>Lingulida</taxon>
        <taxon>Linguloidea</taxon>
        <taxon>Lingulidae</taxon>
        <taxon>Lingula</taxon>
    </lineage>
</organism>
<dbReference type="PANTHER" id="PTHR11783">
    <property type="entry name" value="SULFOTRANSFERASE SULT"/>
    <property type="match status" value="1"/>
</dbReference>
<dbReference type="GeneID" id="106172888"/>
<dbReference type="RefSeq" id="XP_013409269.1">
    <property type="nucleotide sequence ID" value="XM_013553815.1"/>
</dbReference>
<dbReference type="SUPFAM" id="SSF52540">
    <property type="entry name" value="P-loop containing nucleoside triphosphate hydrolases"/>
    <property type="match status" value="1"/>
</dbReference>
<dbReference type="Proteomes" id="UP000085678">
    <property type="component" value="Unplaced"/>
</dbReference>
<dbReference type="Pfam" id="PF00685">
    <property type="entry name" value="Sulfotransfer_1"/>
    <property type="match status" value="1"/>
</dbReference>
<protein>
    <submittedName>
        <fullName evidence="5">Sulfotransferase 1C4</fullName>
    </submittedName>
</protein>